<proteinExistence type="predicted"/>
<feature type="domain" description="DUF4377" evidence="2">
    <location>
        <begin position="53"/>
        <end position="127"/>
    </location>
</feature>
<dbReference type="RefSeq" id="WP_095160849.1">
    <property type="nucleotide sequence ID" value="NZ_JASHIF010000004.1"/>
</dbReference>
<evidence type="ECO:0000259" key="1">
    <source>
        <dbReference type="Pfam" id="PF03724"/>
    </source>
</evidence>
<dbReference type="PANTHER" id="PTHR35535:SF1">
    <property type="entry name" value="HEAT SHOCK PROTEIN HSLJ"/>
    <property type="match status" value="1"/>
</dbReference>
<dbReference type="Pfam" id="PF14302">
    <property type="entry name" value="DUF4377"/>
    <property type="match status" value="1"/>
</dbReference>
<organism evidence="3 4">
    <name type="scientific">Flectobacillus roseus</name>
    <dbReference type="NCBI Taxonomy" id="502259"/>
    <lineage>
        <taxon>Bacteria</taxon>
        <taxon>Pseudomonadati</taxon>
        <taxon>Bacteroidota</taxon>
        <taxon>Cytophagia</taxon>
        <taxon>Cytophagales</taxon>
        <taxon>Flectobacillaceae</taxon>
        <taxon>Flectobacillus</taxon>
    </lineage>
</organism>
<accession>A0ABT6Y5D2</accession>
<evidence type="ECO:0000259" key="2">
    <source>
        <dbReference type="Pfam" id="PF14302"/>
    </source>
</evidence>
<dbReference type="InterPro" id="IPR053147">
    <property type="entry name" value="Hsp_HslJ-like"/>
</dbReference>
<dbReference type="Gene3D" id="2.40.128.270">
    <property type="match status" value="1"/>
</dbReference>
<protein>
    <submittedName>
        <fullName evidence="3">DUF4377 domain-containing protein</fullName>
    </submittedName>
</protein>
<dbReference type="InterPro" id="IPR025485">
    <property type="entry name" value="DUF4377"/>
</dbReference>
<gene>
    <name evidence="3" type="ORF">QM524_06100</name>
</gene>
<dbReference type="EMBL" id="JASHIF010000004">
    <property type="protein sequence ID" value="MDI9858770.1"/>
    <property type="molecule type" value="Genomic_DNA"/>
</dbReference>
<evidence type="ECO:0000313" key="4">
    <source>
        <dbReference type="Proteomes" id="UP001236507"/>
    </source>
</evidence>
<feature type="domain" description="DUF306" evidence="1">
    <location>
        <begin position="140"/>
        <end position="240"/>
    </location>
</feature>
<evidence type="ECO:0000313" key="3">
    <source>
        <dbReference type="EMBL" id="MDI9858770.1"/>
    </source>
</evidence>
<sequence>MKYWILTLSLLLSSILLVDARPRRKKHHSKRSKHRVSRVVRRSSGGGNYKSVWIAPHQVDCNGVAPLKCFQVKYAPQEEWQTYSGAIDRFKFVEGFEYQIKVKETKLKNPPADAPDTKWTLVRVVSKQEPELPKLPLASQWILSAYYTGSAWEPTNSKSAYLTIARDLKGFSGTGGCNRLRGDLESNGTNVTFSQIISTKMACDKLQAETRFIEALGKANRFDIVGGELTLFNGQTPLMKLESYR</sequence>
<comment type="caution">
    <text evidence="3">The sequence shown here is derived from an EMBL/GenBank/DDBJ whole genome shotgun (WGS) entry which is preliminary data.</text>
</comment>
<name>A0ABT6Y5D2_9BACT</name>
<dbReference type="Proteomes" id="UP001236507">
    <property type="component" value="Unassembled WGS sequence"/>
</dbReference>
<reference evidence="3 4" key="1">
    <citation type="submission" date="2023-05" db="EMBL/GenBank/DDBJ databases">
        <title>Novel species of genus Flectobacillus isolated from stream in China.</title>
        <authorList>
            <person name="Lu H."/>
        </authorList>
    </citation>
    <scope>NUCLEOTIDE SEQUENCE [LARGE SCALE GENOMIC DNA]</scope>
    <source>
        <strain evidence="3 4">KCTC 42575</strain>
    </source>
</reference>
<dbReference type="InterPro" id="IPR038670">
    <property type="entry name" value="HslJ-like_sf"/>
</dbReference>
<keyword evidence="4" id="KW-1185">Reference proteome</keyword>
<dbReference type="InterPro" id="IPR005184">
    <property type="entry name" value="DUF306_Meta_HslJ"/>
</dbReference>
<dbReference type="PANTHER" id="PTHR35535">
    <property type="entry name" value="HEAT SHOCK PROTEIN HSLJ"/>
    <property type="match status" value="1"/>
</dbReference>
<dbReference type="Pfam" id="PF03724">
    <property type="entry name" value="META"/>
    <property type="match status" value="1"/>
</dbReference>